<sequence>QESAAIRIQSEWRRWRRERTKKTEHMRRILSSDFSGKICLGNSQLIAQLEQVKAEREKQEELYEEIVRTPARYVNALLRVERERERRGEERKRGGREDHCKKRDQAARIITRNIRKYCIRRSIEKNGQRKLGLKRRLELMSILDERLAKSVDMRRKSLKEIERRRAERHEILDDLVRKGVLIDRKMNMYKREMAMVADLPQPGKSTDRVLNMLRTTRSSLREFIAEINHRKEMMKIEEMVLGL</sequence>
<protein>
    <submittedName>
        <fullName evidence="2">Uncharacterized protein</fullName>
    </submittedName>
</protein>
<name>A0AAN5CFY9_9BILA</name>
<organism evidence="2 3">
    <name type="scientific">Pristionchus mayeri</name>
    <dbReference type="NCBI Taxonomy" id="1317129"/>
    <lineage>
        <taxon>Eukaryota</taxon>
        <taxon>Metazoa</taxon>
        <taxon>Ecdysozoa</taxon>
        <taxon>Nematoda</taxon>
        <taxon>Chromadorea</taxon>
        <taxon>Rhabditida</taxon>
        <taxon>Rhabditina</taxon>
        <taxon>Diplogasteromorpha</taxon>
        <taxon>Diplogasteroidea</taxon>
        <taxon>Neodiplogasteridae</taxon>
        <taxon>Pristionchus</taxon>
    </lineage>
</organism>
<evidence type="ECO:0000256" key="1">
    <source>
        <dbReference type="SAM" id="Coils"/>
    </source>
</evidence>
<dbReference type="EMBL" id="BTRK01000003">
    <property type="protein sequence ID" value="GMR42557.1"/>
    <property type="molecule type" value="Genomic_DNA"/>
</dbReference>
<reference evidence="3" key="1">
    <citation type="submission" date="2022-10" db="EMBL/GenBank/DDBJ databases">
        <title>Genome assembly of Pristionchus species.</title>
        <authorList>
            <person name="Yoshida K."/>
            <person name="Sommer R.J."/>
        </authorList>
    </citation>
    <scope>NUCLEOTIDE SEQUENCE [LARGE SCALE GENOMIC DNA]</scope>
    <source>
        <strain evidence="3">RS5460</strain>
    </source>
</reference>
<comment type="caution">
    <text evidence="2">The sequence shown here is derived from an EMBL/GenBank/DDBJ whole genome shotgun (WGS) entry which is preliminary data.</text>
</comment>
<evidence type="ECO:0000313" key="3">
    <source>
        <dbReference type="Proteomes" id="UP001328107"/>
    </source>
</evidence>
<accession>A0AAN5CFY9</accession>
<dbReference type="AlphaFoldDB" id="A0AAN5CFY9"/>
<keyword evidence="3" id="KW-1185">Reference proteome</keyword>
<gene>
    <name evidence="2" type="ORF">PMAYCL1PPCAC_12752</name>
</gene>
<feature type="coiled-coil region" evidence="1">
    <location>
        <begin position="42"/>
        <end position="69"/>
    </location>
</feature>
<evidence type="ECO:0000313" key="2">
    <source>
        <dbReference type="EMBL" id="GMR42557.1"/>
    </source>
</evidence>
<proteinExistence type="predicted"/>
<dbReference type="Proteomes" id="UP001328107">
    <property type="component" value="Unassembled WGS sequence"/>
</dbReference>
<keyword evidence="1" id="KW-0175">Coiled coil</keyword>
<feature type="non-terminal residue" evidence="2">
    <location>
        <position position="1"/>
    </location>
</feature>